<sequence>MSETIKLPYMPFDLYSGIRDIDQFNGVQDYARLSVEQNTEALRAELSAALARAEAAEVIVENATIEIKRMRNETFKVEDERDAALAKVARYETLTLGKPSDALLTVIWWTRGPNGQWIPSNPLHGTHHSPLPDVKEPAK</sequence>
<gene>
    <name evidence="3" type="ORF">UFOVP435_51</name>
</gene>
<keyword evidence="1" id="KW-0175">Coiled coil</keyword>
<dbReference type="EMBL" id="LR796416">
    <property type="protein sequence ID" value="CAB4143045.1"/>
    <property type="molecule type" value="Genomic_DNA"/>
</dbReference>
<feature type="region of interest" description="Disordered" evidence="2">
    <location>
        <begin position="120"/>
        <end position="139"/>
    </location>
</feature>
<organism evidence="3">
    <name type="scientific">uncultured Caudovirales phage</name>
    <dbReference type="NCBI Taxonomy" id="2100421"/>
    <lineage>
        <taxon>Viruses</taxon>
        <taxon>Duplodnaviria</taxon>
        <taxon>Heunggongvirae</taxon>
        <taxon>Uroviricota</taxon>
        <taxon>Caudoviricetes</taxon>
        <taxon>Peduoviridae</taxon>
        <taxon>Maltschvirus</taxon>
        <taxon>Maltschvirus maltsch</taxon>
    </lineage>
</organism>
<proteinExistence type="predicted"/>
<feature type="coiled-coil region" evidence="1">
    <location>
        <begin position="36"/>
        <end position="80"/>
    </location>
</feature>
<reference evidence="3" key="1">
    <citation type="submission" date="2020-04" db="EMBL/GenBank/DDBJ databases">
        <authorList>
            <person name="Chiriac C."/>
            <person name="Salcher M."/>
            <person name="Ghai R."/>
            <person name="Kavagutti S V."/>
        </authorList>
    </citation>
    <scope>NUCLEOTIDE SEQUENCE</scope>
</reference>
<name>A0A6J5M7K5_9CAUD</name>
<protein>
    <submittedName>
        <fullName evidence="3">Uncharacterized protein</fullName>
    </submittedName>
</protein>
<accession>A0A6J5M7K5</accession>
<evidence type="ECO:0000256" key="2">
    <source>
        <dbReference type="SAM" id="MobiDB-lite"/>
    </source>
</evidence>
<evidence type="ECO:0000313" key="3">
    <source>
        <dbReference type="EMBL" id="CAB4143045.1"/>
    </source>
</evidence>
<evidence type="ECO:0000256" key="1">
    <source>
        <dbReference type="SAM" id="Coils"/>
    </source>
</evidence>